<organism evidence="3 4">
    <name type="scientific">Arthrobacter horti</name>
    <dbReference type="NCBI Taxonomy" id="3068273"/>
    <lineage>
        <taxon>Bacteria</taxon>
        <taxon>Bacillati</taxon>
        <taxon>Actinomycetota</taxon>
        <taxon>Actinomycetes</taxon>
        <taxon>Micrococcales</taxon>
        <taxon>Micrococcaceae</taxon>
        <taxon>Arthrobacter</taxon>
    </lineage>
</organism>
<evidence type="ECO:0000259" key="2">
    <source>
        <dbReference type="Pfam" id="PF08327"/>
    </source>
</evidence>
<dbReference type="Gene3D" id="3.30.530.20">
    <property type="match status" value="1"/>
</dbReference>
<keyword evidence="4" id="KW-1185">Reference proteome</keyword>
<feature type="domain" description="Activator of Hsp90 ATPase homologue 1/2-like C-terminal" evidence="2">
    <location>
        <begin position="30"/>
        <end position="147"/>
    </location>
</feature>
<proteinExistence type="inferred from homology"/>
<evidence type="ECO:0000313" key="3">
    <source>
        <dbReference type="EMBL" id="MDP5227014.1"/>
    </source>
</evidence>
<comment type="caution">
    <text evidence="3">The sequence shown here is derived from an EMBL/GenBank/DDBJ whole genome shotgun (WGS) entry which is preliminary data.</text>
</comment>
<sequence>MTENTWTPDNALISHELAETSVRLARRFPHPVTRVWEALTAPDLLARWWVPGDIAPVTGHRFTLDMGAWGPQQCEILHVEPGVSLRFLFAKDVLDTTVTWTLEAIDGGTVLHLEHAGFTLDSPMGKQAYNGMGNGWPAVVGRLDAVLAGTA</sequence>
<name>A0ABT9IPB7_9MICC</name>
<dbReference type="Proteomes" id="UP001232725">
    <property type="component" value="Unassembled WGS sequence"/>
</dbReference>
<gene>
    <name evidence="3" type="ORF">Q9R02_07615</name>
</gene>
<dbReference type="EMBL" id="JAVALS010000003">
    <property type="protein sequence ID" value="MDP5227014.1"/>
    <property type="molecule type" value="Genomic_DNA"/>
</dbReference>
<dbReference type="CDD" id="cd07814">
    <property type="entry name" value="SRPBCC_CalC_Aha1-like"/>
    <property type="match status" value="1"/>
</dbReference>
<dbReference type="InterPro" id="IPR013538">
    <property type="entry name" value="ASHA1/2-like_C"/>
</dbReference>
<dbReference type="RefSeq" id="WP_305996054.1">
    <property type="nucleotide sequence ID" value="NZ_JAVALS010000003.1"/>
</dbReference>
<accession>A0ABT9IPB7</accession>
<evidence type="ECO:0000313" key="4">
    <source>
        <dbReference type="Proteomes" id="UP001232725"/>
    </source>
</evidence>
<comment type="similarity">
    <text evidence="1">Belongs to the AHA1 family.</text>
</comment>
<dbReference type="SUPFAM" id="SSF55961">
    <property type="entry name" value="Bet v1-like"/>
    <property type="match status" value="1"/>
</dbReference>
<dbReference type="InterPro" id="IPR023393">
    <property type="entry name" value="START-like_dom_sf"/>
</dbReference>
<dbReference type="Pfam" id="PF08327">
    <property type="entry name" value="AHSA1"/>
    <property type="match status" value="1"/>
</dbReference>
<reference evidence="3 4" key="1">
    <citation type="submission" date="2023-08" db="EMBL/GenBank/DDBJ databases">
        <title>Arthrobacter horti sp. nov., isolated from forest soil.</title>
        <authorList>
            <person name="Park M."/>
        </authorList>
    </citation>
    <scope>NUCLEOTIDE SEQUENCE [LARGE SCALE GENOMIC DNA]</scope>
    <source>
        <strain evidence="3 4">YJM1</strain>
    </source>
</reference>
<protein>
    <submittedName>
        <fullName evidence="3">SRPBCC domain-containing protein</fullName>
    </submittedName>
</protein>
<evidence type="ECO:0000256" key="1">
    <source>
        <dbReference type="ARBA" id="ARBA00006817"/>
    </source>
</evidence>